<gene>
    <name evidence="1" type="ORF">UFOVP199_36</name>
</gene>
<evidence type="ECO:0000313" key="1">
    <source>
        <dbReference type="EMBL" id="CAB5217044.1"/>
    </source>
</evidence>
<reference evidence="1" key="1">
    <citation type="submission" date="2020-05" db="EMBL/GenBank/DDBJ databases">
        <authorList>
            <person name="Chiriac C."/>
            <person name="Salcher M."/>
            <person name="Ghai R."/>
            <person name="Kavagutti S V."/>
        </authorList>
    </citation>
    <scope>NUCLEOTIDE SEQUENCE</scope>
</reference>
<dbReference type="Gene3D" id="1.10.3230.30">
    <property type="entry name" value="Phage gp6-like head-tail connector protein"/>
    <property type="match status" value="1"/>
</dbReference>
<sequence>MSLYATTAQIKAALRIPTGDTIDDALISLAGSAASELIDAYCGRVFGTSGTVATTRVYSTHKMNHVEVDDMASAPVFVKSSTSNNGVFDYEWAPTDYVLLPLNSFVDGLTWPYTAIQTVNQKTWYPAVYDEPMVQVSAIWGFPTVPSAVTQACVIQASRIFKRNDSPLGVAGWGDMGVMRVTRQVDADVEVLLAPYRRVRSAA</sequence>
<name>A0A6J7WIC8_9CAUD</name>
<accession>A0A6J7WIC8</accession>
<organism evidence="1">
    <name type="scientific">uncultured Caudovirales phage</name>
    <dbReference type="NCBI Taxonomy" id="2100421"/>
    <lineage>
        <taxon>Viruses</taxon>
        <taxon>Duplodnaviria</taxon>
        <taxon>Heunggongvirae</taxon>
        <taxon>Uroviricota</taxon>
        <taxon>Caudoviricetes</taxon>
        <taxon>Peduoviridae</taxon>
        <taxon>Maltschvirus</taxon>
        <taxon>Maltschvirus maltsch</taxon>
    </lineage>
</organism>
<dbReference type="EMBL" id="LR798244">
    <property type="protein sequence ID" value="CAB5217044.1"/>
    <property type="molecule type" value="Genomic_DNA"/>
</dbReference>
<protein>
    <submittedName>
        <fullName evidence="1">Gp6 domain containing protein</fullName>
    </submittedName>
</protein>
<dbReference type="CDD" id="cd08054">
    <property type="entry name" value="gp6"/>
    <property type="match status" value="1"/>
</dbReference>
<proteinExistence type="predicted"/>